<gene>
    <name evidence="2" type="ORF">AA23TX_05212</name>
</gene>
<evidence type="ECO:0000313" key="2">
    <source>
        <dbReference type="EMBL" id="VVJ20191.1"/>
    </source>
</evidence>
<accession>A0A6I8LT77</accession>
<feature type="compositionally biased region" description="Basic and acidic residues" evidence="1">
    <location>
        <begin position="142"/>
        <end position="159"/>
    </location>
</feature>
<dbReference type="EMBL" id="CABVGP010000002">
    <property type="protein sequence ID" value="VVJ20191.1"/>
    <property type="molecule type" value="Genomic_DNA"/>
</dbReference>
<protein>
    <submittedName>
        <fullName evidence="2">Uncharacterized protein</fullName>
    </submittedName>
</protein>
<dbReference type="Proteomes" id="UP000399805">
    <property type="component" value="Unassembled WGS sequence"/>
</dbReference>
<dbReference type="AlphaFoldDB" id="A0A6I8LT77"/>
<feature type="region of interest" description="Disordered" evidence="1">
    <location>
        <begin position="1"/>
        <end position="219"/>
    </location>
</feature>
<evidence type="ECO:0000256" key="1">
    <source>
        <dbReference type="SAM" id="MobiDB-lite"/>
    </source>
</evidence>
<evidence type="ECO:0000313" key="3">
    <source>
        <dbReference type="Proteomes" id="UP000399805"/>
    </source>
</evidence>
<feature type="compositionally biased region" description="Basic and acidic residues" evidence="1">
    <location>
        <begin position="199"/>
        <end position="213"/>
    </location>
</feature>
<feature type="compositionally biased region" description="Basic and acidic residues" evidence="1">
    <location>
        <begin position="82"/>
        <end position="96"/>
    </location>
</feature>
<reference evidence="2 3" key="1">
    <citation type="submission" date="2019-09" db="EMBL/GenBank/DDBJ databases">
        <authorList>
            <person name="Leyn A S."/>
        </authorList>
    </citation>
    <scope>NUCLEOTIDE SEQUENCE [LARGE SCALE GENOMIC DNA]</scope>
    <source>
        <strain evidence="2">AA231_1</strain>
    </source>
</reference>
<proteinExistence type="predicted"/>
<sequence length="219" mass="23379">MVVPARGGRAESEHLVLPGRLRAGEPGAGQRRRDLARAARRGRLGRPGRAGRRLRGRVPLATLRPRRAFGARGGAARAARAKRAEARGGTVERGRQDGPGPAAAGSQRERRRRPRAHGVLLRARLRAGAGGGRAGAAAGRGAADRRPRRDQRAVRHLDAGRPTALRPGRRRTVLRPGRLRVPPGHHRVAVRDGGGPRSGAEDRVQQARRRTGDRGVGAA</sequence>
<keyword evidence="3" id="KW-1185">Reference proteome</keyword>
<organism evidence="2 3">
    <name type="scientific">Amycolatopsis camponoti</name>
    <dbReference type="NCBI Taxonomy" id="2606593"/>
    <lineage>
        <taxon>Bacteria</taxon>
        <taxon>Bacillati</taxon>
        <taxon>Actinomycetota</taxon>
        <taxon>Actinomycetes</taxon>
        <taxon>Pseudonocardiales</taxon>
        <taxon>Pseudonocardiaceae</taxon>
        <taxon>Amycolatopsis</taxon>
    </lineage>
</organism>
<name>A0A6I8LT77_9PSEU</name>
<feature type="compositionally biased region" description="Basic residues" evidence="1">
    <location>
        <begin position="38"/>
        <end position="56"/>
    </location>
</feature>